<evidence type="ECO:0000313" key="2">
    <source>
        <dbReference type="Proteomes" id="UP000233551"/>
    </source>
</evidence>
<gene>
    <name evidence="1" type="ORF">CRG98_003152</name>
</gene>
<name>A0A2I0L733_PUNGR</name>
<reference evidence="1 2" key="1">
    <citation type="submission" date="2017-11" db="EMBL/GenBank/DDBJ databases">
        <title>De-novo sequencing of pomegranate (Punica granatum L.) genome.</title>
        <authorList>
            <person name="Akparov Z."/>
            <person name="Amiraslanov A."/>
            <person name="Hajiyeva S."/>
            <person name="Abbasov M."/>
            <person name="Kaur K."/>
            <person name="Hamwieh A."/>
            <person name="Solovyev V."/>
            <person name="Salamov A."/>
            <person name="Braich B."/>
            <person name="Kosarev P."/>
            <person name="Mahmoud A."/>
            <person name="Hajiyev E."/>
            <person name="Babayeva S."/>
            <person name="Izzatullayeva V."/>
            <person name="Mammadov A."/>
            <person name="Mammadov A."/>
            <person name="Sharifova S."/>
            <person name="Ojaghi J."/>
            <person name="Eynullazada K."/>
            <person name="Bayramov B."/>
            <person name="Abdulazimova A."/>
            <person name="Shahmuradov I."/>
        </authorList>
    </citation>
    <scope>NUCLEOTIDE SEQUENCE [LARGE SCALE GENOMIC DNA]</scope>
    <source>
        <strain evidence="2">cv. AG2017</strain>
        <tissue evidence="1">Leaf</tissue>
    </source>
</reference>
<keyword evidence="2" id="KW-1185">Reference proteome</keyword>
<organism evidence="1 2">
    <name type="scientific">Punica granatum</name>
    <name type="common">Pomegranate</name>
    <dbReference type="NCBI Taxonomy" id="22663"/>
    <lineage>
        <taxon>Eukaryota</taxon>
        <taxon>Viridiplantae</taxon>
        <taxon>Streptophyta</taxon>
        <taxon>Embryophyta</taxon>
        <taxon>Tracheophyta</taxon>
        <taxon>Spermatophyta</taxon>
        <taxon>Magnoliopsida</taxon>
        <taxon>eudicotyledons</taxon>
        <taxon>Gunneridae</taxon>
        <taxon>Pentapetalae</taxon>
        <taxon>rosids</taxon>
        <taxon>malvids</taxon>
        <taxon>Myrtales</taxon>
        <taxon>Lythraceae</taxon>
        <taxon>Punica</taxon>
    </lineage>
</organism>
<accession>A0A2I0L733</accession>
<comment type="caution">
    <text evidence="1">The sequence shown here is derived from an EMBL/GenBank/DDBJ whole genome shotgun (WGS) entry which is preliminary data.</text>
</comment>
<evidence type="ECO:0000313" key="1">
    <source>
        <dbReference type="EMBL" id="PKI76453.1"/>
    </source>
</evidence>
<proteinExistence type="predicted"/>
<dbReference type="Proteomes" id="UP000233551">
    <property type="component" value="Unassembled WGS sequence"/>
</dbReference>
<protein>
    <submittedName>
        <fullName evidence="1">Uncharacterized protein</fullName>
    </submittedName>
</protein>
<dbReference type="AlphaFoldDB" id="A0A2I0L733"/>
<sequence>MAPAEWIQGLPSSRLKAFGISNTWNVTLKEHGPISMRRSISPFTSLREPSKARTAVLLGRTRLRSTFICFKVVTGHTLSAEPLSIMTRPTIWLLHLQTMCSARECAHPSEGSSSSENEIVLEKVELMVSSIRSGGVPLGTCAAVRTRRRASLWGSELSRRASSEMWAGDLAICSTTLLDGALGIASTSVAGAFPLSVVAGFSYSRPERVQGTLSSEYGSRVGISMTSGAGGASIPVNLTAASAVVLALLALILDGWIEARGRAPLSRSCHEFAGKCGKVGQARPGIVCGVAVVLHHPIDPVGAGLVVSAEKS</sequence>
<dbReference type="EMBL" id="PGOL01000120">
    <property type="protein sequence ID" value="PKI76453.1"/>
    <property type="molecule type" value="Genomic_DNA"/>
</dbReference>